<name>U4K5W2_9VIBR</name>
<dbReference type="KEGG" id="vni:VIBNI_A1944"/>
<dbReference type="RefSeq" id="WP_022550889.1">
    <property type="nucleotide sequence ID" value="NC_022528.1"/>
</dbReference>
<proteinExistence type="predicted"/>
<evidence type="ECO:0000259" key="1">
    <source>
        <dbReference type="Pfam" id="PF01370"/>
    </source>
</evidence>
<dbReference type="PATRIC" id="fig|1260221.3.peg.1848"/>
<keyword evidence="3" id="KW-1185">Reference proteome</keyword>
<evidence type="ECO:0000313" key="2">
    <source>
        <dbReference type="EMBL" id="CCO58039.1"/>
    </source>
</evidence>
<sequence>MNILVLGGTGFLGTKLVEDCLQQNHRVTVFSRGVTEDHLSEDVHRITGDRDVGLAELSSDPEKWDVCVDMCGYMPKQVRDGIEHLKDKVDHYIYISAVRSFLPSPEQVITETSPQYDLIDENIQIIDSQTYGASKALCEAILAKGFPEKYTILRPQVIVGTGDKSGRLTYWISRIQNEKVLLPGDGEDFLQLVDVKDVSQFITHVISNRILSDFNLAGPKLTWRTFAELLGIKNGTWIPNSLIQEEKLTFRDLPLYRPRGSGDASYMNISNSKAIANGFTVRDIKSTLSELVKYHNETDVSSIVPNDILREQLDFSVEASLIEKYLADNQKHEDKRELGS</sequence>
<dbReference type="PANTHER" id="PTHR43245">
    <property type="entry name" value="BIFUNCTIONAL POLYMYXIN RESISTANCE PROTEIN ARNA"/>
    <property type="match status" value="1"/>
</dbReference>
<dbReference type="AlphaFoldDB" id="U4K5W2"/>
<dbReference type="InterPro" id="IPR050177">
    <property type="entry name" value="Lipid_A_modif_metabolic_enz"/>
</dbReference>
<dbReference type="STRING" id="28173.VIBNI_A1944"/>
<reference evidence="2 3" key="1">
    <citation type="journal article" date="2013" name="ISME J.">
        <title>Comparative genomics of pathogenic lineages of Vibrio nigripulchritudo identifies virulence-associated traits.</title>
        <authorList>
            <person name="Goudenege D."/>
            <person name="Labreuche Y."/>
            <person name="Krin E."/>
            <person name="Ansquer D."/>
            <person name="Mangenot S."/>
            <person name="Calteau A."/>
            <person name="Medigue C."/>
            <person name="Mazel D."/>
            <person name="Polz M.F."/>
            <person name="Le Roux F."/>
        </authorList>
    </citation>
    <scope>NUCLEOTIDE SEQUENCE [LARGE SCALE GENOMIC DNA]</scope>
    <source>
        <strain evidence="3">SnF1</strain>
    </source>
</reference>
<gene>
    <name evidence="2" type="ORF">VIBNI_A1944</name>
</gene>
<organism evidence="2 3">
    <name type="scientific">Vibrio nigripulchritudo</name>
    <dbReference type="NCBI Taxonomy" id="28173"/>
    <lineage>
        <taxon>Bacteria</taxon>
        <taxon>Pseudomonadati</taxon>
        <taxon>Pseudomonadota</taxon>
        <taxon>Gammaproteobacteria</taxon>
        <taxon>Vibrionales</taxon>
        <taxon>Vibrionaceae</taxon>
        <taxon>Vibrio</taxon>
    </lineage>
</organism>
<feature type="domain" description="NAD-dependent epimerase/dehydratase" evidence="1">
    <location>
        <begin position="3"/>
        <end position="208"/>
    </location>
</feature>
<dbReference type="Pfam" id="PF01370">
    <property type="entry name" value="Epimerase"/>
    <property type="match status" value="1"/>
</dbReference>
<dbReference type="InterPro" id="IPR036291">
    <property type="entry name" value="NAD(P)-bd_dom_sf"/>
</dbReference>
<dbReference type="Gene3D" id="3.40.50.720">
    <property type="entry name" value="NAD(P)-binding Rossmann-like Domain"/>
    <property type="match status" value="1"/>
</dbReference>
<protein>
    <submittedName>
        <fullName evidence="2">Putative Nucleoside-diphosphate-sugar epimerase</fullName>
    </submittedName>
</protein>
<dbReference type="Proteomes" id="UP000016895">
    <property type="component" value="Chromosome 1"/>
</dbReference>
<evidence type="ECO:0000313" key="3">
    <source>
        <dbReference type="Proteomes" id="UP000016895"/>
    </source>
</evidence>
<dbReference type="OrthoDB" id="9801056at2"/>
<dbReference type="EMBL" id="FO203526">
    <property type="protein sequence ID" value="CCO58039.1"/>
    <property type="molecule type" value="Genomic_DNA"/>
</dbReference>
<accession>U4K5W2</accession>
<dbReference type="SUPFAM" id="SSF51735">
    <property type="entry name" value="NAD(P)-binding Rossmann-fold domains"/>
    <property type="match status" value="1"/>
</dbReference>
<dbReference type="InterPro" id="IPR001509">
    <property type="entry name" value="Epimerase_deHydtase"/>
</dbReference>